<accession>A0ABP8VCY9</accession>
<dbReference type="NCBIfam" id="TIGR04255">
    <property type="entry name" value="sporadTIGR04255"/>
    <property type="match status" value="1"/>
</dbReference>
<comment type="caution">
    <text evidence="1">The sequence shown here is derived from an EMBL/GenBank/DDBJ whole genome shotgun (WGS) entry which is preliminary data.</text>
</comment>
<gene>
    <name evidence="1" type="ORF">GCM10023346_48740</name>
</gene>
<dbReference type="Proteomes" id="UP001500200">
    <property type="component" value="Unassembled WGS sequence"/>
</dbReference>
<dbReference type="RefSeq" id="WP_345453887.1">
    <property type="nucleotide sequence ID" value="NZ_BAABKK010000052.1"/>
</dbReference>
<evidence type="ECO:0000313" key="1">
    <source>
        <dbReference type="EMBL" id="GAA4655746.1"/>
    </source>
</evidence>
<dbReference type="EMBL" id="BAABKK010000052">
    <property type="protein sequence ID" value="GAA4655746.1"/>
    <property type="molecule type" value="Genomic_DNA"/>
</dbReference>
<name>A0ABP8VCY9_9MICC</name>
<protein>
    <submittedName>
        <fullName evidence="1">TIGR04255 family protein</fullName>
    </submittedName>
</protein>
<dbReference type="InterPro" id="IPR026349">
    <property type="entry name" value="CHP04255"/>
</dbReference>
<proteinExistence type="predicted"/>
<sequence length="265" mass="29796">MNQREIYPNAPLVSVSFELRHPESDTLSAKQRSLFKELIRQYLPVMRTQQSTVQTVEIGPSGPVQHVSTEEVPKYFDRENTMAASLLKSSTIVETTQYPGWERFREVLAAVCSARHEVSNIDGVERIGLRYIDEIRVPGTDIPDWGMYLNDSLLGPRSANGIGLPLKQWQGVAAFGPEKGRSLVLRYASGEGFATDPNGELRRKSPSYPGPFFLLDVDSFWVPEAGVPEFSPTLLTSQGDALHAPVREMFEQLITDRLRNEVFRK</sequence>
<reference evidence="2" key="1">
    <citation type="journal article" date="2019" name="Int. J. Syst. Evol. Microbiol.">
        <title>The Global Catalogue of Microorganisms (GCM) 10K type strain sequencing project: providing services to taxonomists for standard genome sequencing and annotation.</title>
        <authorList>
            <consortium name="The Broad Institute Genomics Platform"/>
            <consortium name="The Broad Institute Genome Sequencing Center for Infectious Disease"/>
            <person name="Wu L."/>
            <person name="Ma J."/>
        </authorList>
    </citation>
    <scope>NUCLEOTIDE SEQUENCE [LARGE SCALE GENOMIC DNA]</scope>
    <source>
        <strain evidence="2">JCM 18514</strain>
    </source>
</reference>
<keyword evidence="2" id="KW-1185">Reference proteome</keyword>
<organism evidence="1 2">
    <name type="scientific">Arthrobacter gyeryongensis</name>
    <dbReference type="NCBI Taxonomy" id="1650592"/>
    <lineage>
        <taxon>Bacteria</taxon>
        <taxon>Bacillati</taxon>
        <taxon>Actinomycetota</taxon>
        <taxon>Actinomycetes</taxon>
        <taxon>Micrococcales</taxon>
        <taxon>Micrococcaceae</taxon>
        <taxon>Arthrobacter</taxon>
    </lineage>
</organism>
<evidence type="ECO:0000313" key="2">
    <source>
        <dbReference type="Proteomes" id="UP001500200"/>
    </source>
</evidence>